<sequence length="91" mass="10865">TVNKVTKQLGFQLRIPRKKPFLTPFAKIRRKYWSRKRLSWTKMDWRKCVWLDEAKMQYLKDKNLSAGFKSGSVGVEFWGAIAYGRRTPLIR</sequence>
<feature type="non-terminal residue" evidence="1">
    <location>
        <position position="91"/>
    </location>
</feature>
<dbReference type="GO" id="GO:0003676">
    <property type="term" value="F:nucleic acid binding"/>
    <property type="evidence" value="ECO:0007669"/>
    <property type="project" value="InterPro"/>
</dbReference>
<accession>A0A2T7A7Q7</accession>
<feature type="non-terminal residue" evidence="1">
    <location>
        <position position="1"/>
    </location>
</feature>
<comment type="caution">
    <text evidence="1">The sequence shown here is derived from an EMBL/GenBank/DDBJ whole genome shotgun (WGS) entry which is preliminary data.</text>
</comment>
<gene>
    <name evidence="1" type="ORF">B9Z19DRAFT_958129</name>
</gene>
<dbReference type="Gene3D" id="3.30.420.10">
    <property type="entry name" value="Ribonuclease H-like superfamily/Ribonuclease H"/>
    <property type="match status" value="1"/>
</dbReference>
<protein>
    <recommendedName>
        <fullName evidence="3">Transposase Tc1-like domain-containing protein</fullName>
    </recommendedName>
</protein>
<keyword evidence="2" id="KW-1185">Reference proteome</keyword>
<dbReference type="AlphaFoldDB" id="A0A2T7A7Q7"/>
<dbReference type="Proteomes" id="UP000244722">
    <property type="component" value="Unassembled WGS sequence"/>
</dbReference>
<reference evidence="1 2" key="1">
    <citation type="submission" date="2017-04" db="EMBL/GenBank/DDBJ databases">
        <title>Draft genome sequence of Tuber borchii Vittad., a whitish edible truffle.</title>
        <authorList>
            <consortium name="DOE Joint Genome Institute"/>
            <person name="Murat C."/>
            <person name="Kuo A."/>
            <person name="Barry K.W."/>
            <person name="Clum A."/>
            <person name="Dockter R.B."/>
            <person name="Fauchery L."/>
            <person name="Iotti M."/>
            <person name="Kohler A."/>
            <person name="Labutti K."/>
            <person name="Lindquist E.A."/>
            <person name="Lipzen A."/>
            <person name="Ohm R.A."/>
            <person name="Wang M."/>
            <person name="Grigoriev I.V."/>
            <person name="Zambonelli A."/>
            <person name="Martin F.M."/>
        </authorList>
    </citation>
    <scope>NUCLEOTIDE SEQUENCE [LARGE SCALE GENOMIC DNA]</scope>
    <source>
        <strain evidence="1 2">Tbo3840</strain>
    </source>
</reference>
<dbReference type="InterPro" id="IPR036397">
    <property type="entry name" value="RNaseH_sf"/>
</dbReference>
<name>A0A2T7A7Q7_TUBBO</name>
<proteinExistence type="predicted"/>
<evidence type="ECO:0008006" key="3">
    <source>
        <dbReference type="Google" id="ProtNLM"/>
    </source>
</evidence>
<evidence type="ECO:0000313" key="2">
    <source>
        <dbReference type="Proteomes" id="UP000244722"/>
    </source>
</evidence>
<dbReference type="OrthoDB" id="10362232at2759"/>
<evidence type="ECO:0000313" key="1">
    <source>
        <dbReference type="EMBL" id="PUU83745.1"/>
    </source>
</evidence>
<organism evidence="1 2">
    <name type="scientific">Tuber borchii</name>
    <name type="common">White truffle</name>
    <dbReference type="NCBI Taxonomy" id="42251"/>
    <lineage>
        <taxon>Eukaryota</taxon>
        <taxon>Fungi</taxon>
        <taxon>Dikarya</taxon>
        <taxon>Ascomycota</taxon>
        <taxon>Pezizomycotina</taxon>
        <taxon>Pezizomycetes</taxon>
        <taxon>Pezizales</taxon>
        <taxon>Tuberaceae</taxon>
        <taxon>Tuber</taxon>
    </lineage>
</organism>
<dbReference type="EMBL" id="NESQ01000008">
    <property type="protein sequence ID" value="PUU83745.1"/>
    <property type="molecule type" value="Genomic_DNA"/>
</dbReference>